<dbReference type="PANTHER" id="PTHR43197">
    <property type="entry name" value="UTP--GLUCOSE-1-PHOSPHATE URIDYLYLTRANSFERASE"/>
    <property type="match status" value="1"/>
</dbReference>
<sequence length="88" mass="9475">MYYIPDAYTADQKTENLAAMIKRINETKASPVMLEPVAQDDVSKYGGADTNGVQLTAGNSAAIKTKVEKPEADKASSNLAVVRHYVLS</sequence>
<dbReference type="InterPro" id="IPR005771">
    <property type="entry name" value="GalU_uridylyltTrfase_bac/arc"/>
</dbReference>
<keyword evidence="2" id="KW-0548">Nucleotidyltransferase</keyword>
<dbReference type="Proteomes" id="UP000321419">
    <property type="component" value="Unassembled WGS sequence"/>
</dbReference>
<keyword evidence="5" id="KW-1185">Reference proteome</keyword>
<comment type="caution">
    <text evidence="4">The sequence shown here is derived from an EMBL/GenBank/DDBJ whole genome shotgun (WGS) entry which is preliminary data.</text>
</comment>
<protein>
    <submittedName>
        <fullName evidence="4">Uncharacterized protein</fullName>
    </submittedName>
</protein>
<accession>A0A510XZ52</accession>
<dbReference type="InterPro" id="IPR029044">
    <property type="entry name" value="Nucleotide-diphossugar_trans"/>
</dbReference>
<name>A0A510XZ52_9GAMM</name>
<dbReference type="GO" id="GO:0006011">
    <property type="term" value="P:UDP-alpha-D-glucose metabolic process"/>
    <property type="evidence" value="ECO:0007669"/>
    <property type="project" value="InterPro"/>
</dbReference>
<keyword evidence="1" id="KW-0808">Transferase</keyword>
<evidence type="ECO:0000256" key="3">
    <source>
        <dbReference type="ARBA" id="ARBA00037294"/>
    </source>
</evidence>
<evidence type="ECO:0000313" key="4">
    <source>
        <dbReference type="EMBL" id="GEK55911.1"/>
    </source>
</evidence>
<dbReference type="PANTHER" id="PTHR43197:SF1">
    <property type="entry name" value="UTP--GLUCOSE-1-PHOSPHATE URIDYLYLTRANSFERASE"/>
    <property type="match status" value="1"/>
</dbReference>
<evidence type="ECO:0000256" key="1">
    <source>
        <dbReference type="ARBA" id="ARBA00022679"/>
    </source>
</evidence>
<gene>
    <name evidence="4" type="ORF">PES01_27560</name>
</gene>
<organism evidence="4 5">
    <name type="scientific">Pseudoalteromonas espejiana</name>
    <dbReference type="NCBI Taxonomy" id="28107"/>
    <lineage>
        <taxon>Bacteria</taxon>
        <taxon>Pseudomonadati</taxon>
        <taxon>Pseudomonadota</taxon>
        <taxon>Gammaproteobacteria</taxon>
        <taxon>Alteromonadales</taxon>
        <taxon>Pseudoalteromonadaceae</taxon>
        <taxon>Pseudoalteromonas</taxon>
    </lineage>
</organism>
<dbReference type="EMBL" id="BJUM01000028">
    <property type="protein sequence ID" value="GEK55911.1"/>
    <property type="molecule type" value="Genomic_DNA"/>
</dbReference>
<comment type="function">
    <text evidence="3">May play a role in stationary phase survival.</text>
</comment>
<proteinExistence type="predicted"/>
<dbReference type="GO" id="GO:0003983">
    <property type="term" value="F:UTP:glucose-1-phosphate uridylyltransferase activity"/>
    <property type="evidence" value="ECO:0007669"/>
    <property type="project" value="InterPro"/>
</dbReference>
<reference evidence="4 5" key="1">
    <citation type="submission" date="2019-07" db="EMBL/GenBank/DDBJ databases">
        <title>Whole genome shotgun sequence of Pseudoalteromonas espejiana NBRC 102222.</title>
        <authorList>
            <person name="Hosoyama A."/>
            <person name="Uohara A."/>
            <person name="Ohji S."/>
            <person name="Ichikawa N."/>
        </authorList>
    </citation>
    <scope>NUCLEOTIDE SEQUENCE [LARGE SCALE GENOMIC DNA]</scope>
    <source>
        <strain evidence="4 5">NBRC 102222</strain>
    </source>
</reference>
<dbReference type="Gene3D" id="3.90.550.10">
    <property type="entry name" value="Spore Coat Polysaccharide Biosynthesis Protein SpsA, Chain A"/>
    <property type="match status" value="1"/>
</dbReference>
<evidence type="ECO:0000313" key="5">
    <source>
        <dbReference type="Proteomes" id="UP000321419"/>
    </source>
</evidence>
<dbReference type="AlphaFoldDB" id="A0A510XZ52"/>
<evidence type="ECO:0000256" key="2">
    <source>
        <dbReference type="ARBA" id="ARBA00022695"/>
    </source>
</evidence>